<name>H2ZDF8_CIOSA</name>
<reference evidence="2" key="2">
    <citation type="submission" date="2025-08" db="UniProtKB">
        <authorList>
            <consortium name="Ensembl"/>
        </authorList>
    </citation>
    <scope>IDENTIFICATION</scope>
</reference>
<feature type="compositionally biased region" description="Polar residues" evidence="1">
    <location>
        <begin position="266"/>
        <end position="283"/>
    </location>
</feature>
<feature type="region of interest" description="Disordered" evidence="1">
    <location>
        <begin position="105"/>
        <end position="154"/>
    </location>
</feature>
<organism evidence="2 3">
    <name type="scientific">Ciona savignyi</name>
    <name type="common">Pacific transparent sea squirt</name>
    <dbReference type="NCBI Taxonomy" id="51511"/>
    <lineage>
        <taxon>Eukaryota</taxon>
        <taxon>Metazoa</taxon>
        <taxon>Chordata</taxon>
        <taxon>Tunicata</taxon>
        <taxon>Ascidiacea</taxon>
        <taxon>Phlebobranchia</taxon>
        <taxon>Cionidae</taxon>
        <taxon>Ciona</taxon>
    </lineage>
</organism>
<accession>H2ZDF8</accession>
<feature type="compositionally biased region" description="Polar residues" evidence="1">
    <location>
        <begin position="14"/>
        <end position="23"/>
    </location>
</feature>
<dbReference type="Ensembl" id="ENSCSAVT00000015802.1">
    <property type="protein sequence ID" value="ENSCSAVP00000015624.1"/>
    <property type="gene ID" value="ENSCSAVG00000009182.1"/>
</dbReference>
<feature type="region of interest" description="Disordered" evidence="1">
    <location>
        <begin position="266"/>
        <end position="291"/>
    </location>
</feature>
<dbReference type="Proteomes" id="UP000007875">
    <property type="component" value="Unassembled WGS sequence"/>
</dbReference>
<reference evidence="3" key="1">
    <citation type="submission" date="2003-08" db="EMBL/GenBank/DDBJ databases">
        <authorList>
            <person name="Birren B."/>
            <person name="Nusbaum C."/>
            <person name="Abebe A."/>
            <person name="Abouelleil A."/>
            <person name="Adekoya E."/>
            <person name="Ait-zahra M."/>
            <person name="Allen N."/>
            <person name="Allen T."/>
            <person name="An P."/>
            <person name="Anderson M."/>
            <person name="Anderson S."/>
            <person name="Arachchi H."/>
            <person name="Armbruster J."/>
            <person name="Bachantsang P."/>
            <person name="Baldwin J."/>
            <person name="Barry A."/>
            <person name="Bayul T."/>
            <person name="Blitshsteyn B."/>
            <person name="Bloom T."/>
            <person name="Blye J."/>
            <person name="Boguslavskiy L."/>
            <person name="Borowsky M."/>
            <person name="Boukhgalter B."/>
            <person name="Brunache A."/>
            <person name="Butler J."/>
            <person name="Calixte N."/>
            <person name="Calvo S."/>
            <person name="Camarata J."/>
            <person name="Campo K."/>
            <person name="Chang J."/>
            <person name="Cheshatsang Y."/>
            <person name="Citroen M."/>
            <person name="Collymore A."/>
            <person name="Considine T."/>
            <person name="Cook A."/>
            <person name="Cooke P."/>
            <person name="Corum B."/>
            <person name="Cuomo C."/>
            <person name="David R."/>
            <person name="Dawoe T."/>
            <person name="Degray S."/>
            <person name="Dodge S."/>
            <person name="Dooley K."/>
            <person name="Dorje P."/>
            <person name="Dorjee K."/>
            <person name="Dorris L."/>
            <person name="Duffey N."/>
            <person name="Dupes A."/>
            <person name="Elkins T."/>
            <person name="Engels R."/>
            <person name="Erickson J."/>
            <person name="Farina A."/>
            <person name="Faro S."/>
            <person name="Ferreira P."/>
            <person name="Fischer H."/>
            <person name="Fitzgerald M."/>
            <person name="Foley K."/>
            <person name="Gage D."/>
            <person name="Galagan J."/>
            <person name="Gearin G."/>
            <person name="Gnerre S."/>
            <person name="Gnirke A."/>
            <person name="Goyette A."/>
            <person name="Graham J."/>
            <person name="Grandbois E."/>
            <person name="Gyaltsen K."/>
            <person name="Hafez N."/>
            <person name="Hagopian D."/>
            <person name="Hagos B."/>
            <person name="Hall J."/>
            <person name="Hatcher B."/>
            <person name="Heller A."/>
            <person name="Higgins H."/>
            <person name="Honan T."/>
            <person name="Horn A."/>
            <person name="Houde N."/>
            <person name="Hughes L."/>
            <person name="Hulme W."/>
            <person name="Husby E."/>
            <person name="Iliev I."/>
            <person name="Jaffe D."/>
            <person name="Jones C."/>
            <person name="Kamal M."/>
            <person name="Kamat A."/>
            <person name="Kamvysselis M."/>
            <person name="Karlsson E."/>
            <person name="Kells C."/>
            <person name="Kieu A."/>
            <person name="Kisner P."/>
            <person name="Kodira C."/>
            <person name="Kulbokas E."/>
            <person name="Labutti K."/>
            <person name="Lama D."/>
            <person name="Landers T."/>
            <person name="Leger J."/>
            <person name="Levine S."/>
            <person name="Lewis D."/>
            <person name="Lewis T."/>
            <person name="Lindblad-toh K."/>
            <person name="Liu X."/>
            <person name="Lokyitsang T."/>
            <person name="Lokyitsang Y."/>
            <person name="Lucien O."/>
            <person name="Lui A."/>
            <person name="Ma L.J."/>
            <person name="Mabbitt R."/>
            <person name="Macdonald J."/>
            <person name="Maclean C."/>
            <person name="Major J."/>
            <person name="Manning J."/>
            <person name="Marabella R."/>
            <person name="Maru K."/>
            <person name="Matthews C."/>
            <person name="Mauceli E."/>
            <person name="Mccarthy M."/>
            <person name="Mcdonough S."/>
            <person name="Mcghee T."/>
            <person name="Meldrim J."/>
            <person name="Meneus L."/>
            <person name="Mesirov J."/>
            <person name="Mihalev A."/>
            <person name="Mihova T."/>
            <person name="Mikkelsen T."/>
            <person name="Mlenga V."/>
            <person name="Moru K."/>
            <person name="Mozes J."/>
            <person name="Mulrain L."/>
            <person name="Munson G."/>
            <person name="Naylor J."/>
            <person name="Newes C."/>
            <person name="Nguyen C."/>
            <person name="Nguyen N."/>
            <person name="Nguyen T."/>
            <person name="Nicol R."/>
            <person name="Nielsen C."/>
            <person name="Nizzari M."/>
            <person name="Norbu C."/>
            <person name="Norbu N."/>
            <person name="O'donnell P."/>
            <person name="Okoawo O."/>
            <person name="O'leary S."/>
            <person name="Omotosho B."/>
            <person name="O'neill K."/>
            <person name="Osman S."/>
            <person name="Parker S."/>
            <person name="Perrin D."/>
            <person name="Phunkhang P."/>
            <person name="Piqani B."/>
            <person name="Purcell S."/>
            <person name="Rachupka T."/>
            <person name="Ramasamy U."/>
            <person name="Rameau R."/>
            <person name="Ray V."/>
            <person name="Raymond C."/>
            <person name="Retta R."/>
            <person name="Richardson S."/>
            <person name="Rise C."/>
            <person name="Rodriguez J."/>
            <person name="Rogers J."/>
            <person name="Rogov P."/>
            <person name="Rutman M."/>
            <person name="Schupbach R."/>
            <person name="Seaman C."/>
            <person name="Settipalli S."/>
            <person name="Sharpe T."/>
            <person name="Sheridan J."/>
            <person name="Sherpa N."/>
            <person name="Shi J."/>
            <person name="Smirnov S."/>
            <person name="Smith C."/>
            <person name="Sougnez C."/>
            <person name="Spencer B."/>
            <person name="Stalker J."/>
            <person name="Stange-thomann N."/>
            <person name="Stavropoulos S."/>
            <person name="Stetson K."/>
            <person name="Stone C."/>
            <person name="Stone S."/>
            <person name="Stubbs M."/>
            <person name="Talamas J."/>
            <person name="Tchuinga P."/>
            <person name="Tenzing P."/>
            <person name="Tesfaye S."/>
            <person name="Theodore J."/>
            <person name="Thoulutsang Y."/>
            <person name="Topham K."/>
            <person name="Towey S."/>
            <person name="Tsamla T."/>
            <person name="Tsomo N."/>
            <person name="Vallee D."/>
            <person name="Vassiliev H."/>
            <person name="Venkataraman V."/>
            <person name="Vinson J."/>
            <person name="Vo A."/>
            <person name="Wade C."/>
            <person name="Wang S."/>
            <person name="Wangchuk T."/>
            <person name="Wangdi T."/>
            <person name="Whittaker C."/>
            <person name="Wilkinson J."/>
            <person name="Wu Y."/>
            <person name="Wyman D."/>
            <person name="Yadav S."/>
            <person name="Yang S."/>
            <person name="Yang X."/>
            <person name="Yeager S."/>
            <person name="Yee E."/>
            <person name="Young G."/>
            <person name="Zainoun J."/>
            <person name="Zembeck L."/>
            <person name="Zimmer A."/>
            <person name="Zody M."/>
            <person name="Lander E."/>
        </authorList>
    </citation>
    <scope>NUCLEOTIDE SEQUENCE [LARGE SCALE GENOMIC DNA]</scope>
</reference>
<dbReference type="AlphaFoldDB" id="H2ZDF8"/>
<dbReference type="HOGENOM" id="CLU_956312_0_0_1"/>
<keyword evidence="3" id="KW-1185">Reference proteome</keyword>
<evidence type="ECO:0000256" key="1">
    <source>
        <dbReference type="SAM" id="MobiDB-lite"/>
    </source>
</evidence>
<feature type="compositionally biased region" description="Low complexity" evidence="1">
    <location>
        <begin position="111"/>
        <end position="144"/>
    </location>
</feature>
<feature type="region of interest" description="Disordered" evidence="1">
    <location>
        <begin position="1"/>
        <end position="87"/>
    </location>
</feature>
<reference evidence="2" key="3">
    <citation type="submission" date="2025-09" db="UniProtKB">
        <authorList>
            <consortium name="Ensembl"/>
        </authorList>
    </citation>
    <scope>IDENTIFICATION</scope>
</reference>
<protein>
    <submittedName>
        <fullName evidence="2">Uncharacterized protein</fullName>
    </submittedName>
</protein>
<proteinExistence type="predicted"/>
<feature type="compositionally biased region" description="Polar residues" evidence="1">
    <location>
        <begin position="145"/>
        <end position="154"/>
    </location>
</feature>
<dbReference type="InParanoid" id="H2ZDF8"/>
<sequence length="291" mass="32001">MRLEQDSALDFTRDSSVNGTHVDSASEIFDTESRPSPDPLSSRQHLTIEEKQRLARMKEQESRMKKSGDLKPVSLVKPPANNTAHAKTKDLTSTLMQNNLHAMGPSQAKTMSSMTSQPRSSMTSQPMSSMTSQPMSSRTSQPMSFMTSQPRPSMMTQPIAPMTSQPNYNLTMMSSQSTNFTPSATHTSVVTPSNTWNNHLKHGMNGNSYGMQKSTTFPSYNGASSNQGFNGMGLNSQKNLNNVSNPFLQQNTPHGNMQTPPLNNVQNQFTSSQANCKPNNLSKQDLLDFLG</sequence>
<feature type="compositionally biased region" description="Basic and acidic residues" evidence="1">
    <location>
        <begin position="46"/>
        <end position="69"/>
    </location>
</feature>
<evidence type="ECO:0000313" key="3">
    <source>
        <dbReference type="Proteomes" id="UP000007875"/>
    </source>
</evidence>
<evidence type="ECO:0000313" key="2">
    <source>
        <dbReference type="Ensembl" id="ENSCSAVP00000015624.1"/>
    </source>
</evidence>